<accession>A0A1R3GLC5</accession>
<keyword evidence="1" id="KW-1133">Transmembrane helix</keyword>
<proteinExistence type="predicted"/>
<dbReference type="AlphaFoldDB" id="A0A1R3GLC5"/>
<sequence length="63" mass="6924">MFEFGPVGKVKTAIARGKGGISESMRNTFLVVTVLIITATYTASLQPPKKDKDKEPESARRQK</sequence>
<dbReference type="STRING" id="210143.A0A1R3GLC5"/>
<reference evidence="2 3" key="1">
    <citation type="submission" date="2013-09" db="EMBL/GenBank/DDBJ databases">
        <title>Corchorus capsularis genome sequencing.</title>
        <authorList>
            <person name="Alam M."/>
            <person name="Haque M.S."/>
            <person name="Islam M.S."/>
            <person name="Emdad E.M."/>
            <person name="Islam M.M."/>
            <person name="Ahmed B."/>
            <person name="Halim A."/>
            <person name="Hossen Q.M.M."/>
            <person name="Hossain M.Z."/>
            <person name="Ahmed R."/>
            <person name="Khan M.M."/>
            <person name="Islam R."/>
            <person name="Rashid M.M."/>
            <person name="Khan S.A."/>
            <person name="Rahman M.S."/>
            <person name="Alam M."/>
        </authorList>
    </citation>
    <scope>NUCLEOTIDE SEQUENCE [LARGE SCALE GENOMIC DNA]</scope>
    <source>
        <strain evidence="3">cv. CVL-1</strain>
        <tissue evidence="2">Whole seedling</tissue>
    </source>
</reference>
<dbReference type="Proteomes" id="UP000188268">
    <property type="component" value="Unassembled WGS sequence"/>
</dbReference>
<dbReference type="EMBL" id="AWWV01014076">
    <property type="protein sequence ID" value="OMO58881.1"/>
    <property type="molecule type" value="Genomic_DNA"/>
</dbReference>
<evidence type="ECO:0000313" key="3">
    <source>
        <dbReference type="Proteomes" id="UP000188268"/>
    </source>
</evidence>
<keyword evidence="3" id="KW-1185">Reference proteome</keyword>
<organism evidence="2 3">
    <name type="scientific">Corchorus capsularis</name>
    <name type="common">Jute</name>
    <dbReference type="NCBI Taxonomy" id="210143"/>
    <lineage>
        <taxon>Eukaryota</taxon>
        <taxon>Viridiplantae</taxon>
        <taxon>Streptophyta</taxon>
        <taxon>Embryophyta</taxon>
        <taxon>Tracheophyta</taxon>
        <taxon>Spermatophyta</taxon>
        <taxon>Magnoliopsida</taxon>
        <taxon>eudicotyledons</taxon>
        <taxon>Gunneridae</taxon>
        <taxon>Pentapetalae</taxon>
        <taxon>rosids</taxon>
        <taxon>malvids</taxon>
        <taxon>Malvales</taxon>
        <taxon>Malvaceae</taxon>
        <taxon>Grewioideae</taxon>
        <taxon>Apeibeae</taxon>
        <taxon>Corchorus</taxon>
    </lineage>
</organism>
<protein>
    <submittedName>
        <fullName evidence="2">Uncharacterized protein</fullName>
    </submittedName>
</protein>
<name>A0A1R3GLC5_COCAP</name>
<comment type="caution">
    <text evidence="2">The sequence shown here is derived from an EMBL/GenBank/DDBJ whole genome shotgun (WGS) entry which is preliminary data.</text>
</comment>
<feature type="transmembrane region" description="Helical" evidence="1">
    <location>
        <begin position="28"/>
        <end position="45"/>
    </location>
</feature>
<evidence type="ECO:0000256" key="1">
    <source>
        <dbReference type="SAM" id="Phobius"/>
    </source>
</evidence>
<dbReference type="Gramene" id="OMO58881">
    <property type="protein sequence ID" value="OMO58881"/>
    <property type="gene ID" value="CCACVL1_25289"/>
</dbReference>
<dbReference type="OrthoDB" id="674805at2759"/>
<evidence type="ECO:0000313" key="2">
    <source>
        <dbReference type="EMBL" id="OMO58881.1"/>
    </source>
</evidence>
<gene>
    <name evidence="2" type="ORF">CCACVL1_25289</name>
</gene>
<keyword evidence="1" id="KW-0812">Transmembrane</keyword>
<keyword evidence="1" id="KW-0472">Membrane</keyword>